<organism evidence="1 2">
    <name type="scientific">Ophiobolus disseminans</name>
    <dbReference type="NCBI Taxonomy" id="1469910"/>
    <lineage>
        <taxon>Eukaryota</taxon>
        <taxon>Fungi</taxon>
        <taxon>Dikarya</taxon>
        <taxon>Ascomycota</taxon>
        <taxon>Pezizomycotina</taxon>
        <taxon>Dothideomycetes</taxon>
        <taxon>Pleosporomycetidae</taxon>
        <taxon>Pleosporales</taxon>
        <taxon>Pleosporineae</taxon>
        <taxon>Phaeosphaeriaceae</taxon>
        <taxon>Ophiobolus</taxon>
    </lineage>
</organism>
<name>A0A6A6ZGU6_9PLEO</name>
<dbReference type="Proteomes" id="UP000799424">
    <property type="component" value="Unassembled WGS sequence"/>
</dbReference>
<evidence type="ECO:0000313" key="2">
    <source>
        <dbReference type="Proteomes" id="UP000799424"/>
    </source>
</evidence>
<dbReference type="EMBL" id="MU006241">
    <property type="protein sequence ID" value="KAF2820341.1"/>
    <property type="molecule type" value="Genomic_DNA"/>
</dbReference>
<dbReference type="AlphaFoldDB" id="A0A6A6ZGU6"/>
<keyword evidence="2" id="KW-1185">Reference proteome</keyword>
<proteinExistence type="predicted"/>
<protein>
    <submittedName>
        <fullName evidence="1">Uncharacterized protein</fullName>
    </submittedName>
</protein>
<accession>A0A6A6ZGU6</accession>
<sequence length="141" mass="15895">MHILQRSYVKTQRDVWGGDFTEDSLQSPAIVGALRAEKGIVEEFAEASETRKVDVARWACDFEGVAVSPKEVSVCVSPGMIDKEWCGQLVDVSCRVKIYDLVCWVRQSVSDDALAKYFGRPRRLAWCGRIRKFEFASASKN</sequence>
<evidence type="ECO:0000313" key="1">
    <source>
        <dbReference type="EMBL" id="KAF2820341.1"/>
    </source>
</evidence>
<reference evidence="1" key="1">
    <citation type="journal article" date="2020" name="Stud. Mycol.">
        <title>101 Dothideomycetes genomes: a test case for predicting lifestyles and emergence of pathogens.</title>
        <authorList>
            <person name="Haridas S."/>
            <person name="Albert R."/>
            <person name="Binder M."/>
            <person name="Bloem J."/>
            <person name="Labutti K."/>
            <person name="Salamov A."/>
            <person name="Andreopoulos B."/>
            <person name="Baker S."/>
            <person name="Barry K."/>
            <person name="Bills G."/>
            <person name="Bluhm B."/>
            <person name="Cannon C."/>
            <person name="Castanera R."/>
            <person name="Culley D."/>
            <person name="Daum C."/>
            <person name="Ezra D."/>
            <person name="Gonzalez J."/>
            <person name="Henrissat B."/>
            <person name="Kuo A."/>
            <person name="Liang C."/>
            <person name="Lipzen A."/>
            <person name="Lutzoni F."/>
            <person name="Magnuson J."/>
            <person name="Mondo S."/>
            <person name="Nolan M."/>
            <person name="Ohm R."/>
            <person name="Pangilinan J."/>
            <person name="Park H.-J."/>
            <person name="Ramirez L."/>
            <person name="Alfaro M."/>
            <person name="Sun H."/>
            <person name="Tritt A."/>
            <person name="Yoshinaga Y."/>
            <person name="Zwiers L.-H."/>
            <person name="Turgeon B."/>
            <person name="Goodwin S."/>
            <person name="Spatafora J."/>
            <person name="Crous P."/>
            <person name="Grigoriev I."/>
        </authorList>
    </citation>
    <scope>NUCLEOTIDE SEQUENCE</scope>
    <source>
        <strain evidence="1">CBS 113818</strain>
    </source>
</reference>
<gene>
    <name evidence="1" type="ORF">CC86DRAFT_119803</name>
</gene>